<proteinExistence type="predicted"/>
<dbReference type="GO" id="GO:0003700">
    <property type="term" value="F:DNA-binding transcription factor activity"/>
    <property type="evidence" value="ECO:0007669"/>
    <property type="project" value="TreeGrafter"/>
</dbReference>
<dbReference type="Proteomes" id="UP000608345">
    <property type="component" value="Unassembled WGS sequence"/>
</dbReference>
<dbReference type="PROSITE" id="PS51078">
    <property type="entry name" value="ICLR_ED"/>
    <property type="match status" value="1"/>
</dbReference>
<evidence type="ECO:0000259" key="4">
    <source>
        <dbReference type="PROSITE" id="PS51077"/>
    </source>
</evidence>
<dbReference type="InterPro" id="IPR036390">
    <property type="entry name" value="WH_DNA-bd_sf"/>
</dbReference>
<dbReference type="InterPro" id="IPR050707">
    <property type="entry name" value="HTH_MetabolicPath_Reg"/>
</dbReference>
<keyword evidence="1" id="KW-0805">Transcription regulation</keyword>
<evidence type="ECO:0000256" key="2">
    <source>
        <dbReference type="ARBA" id="ARBA00023125"/>
    </source>
</evidence>
<accession>A0A918MWE6</accession>
<dbReference type="AlphaFoldDB" id="A0A918MWE6"/>
<name>A0A918MWE6_9BURK</name>
<evidence type="ECO:0000259" key="5">
    <source>
        <dbReference type="PROSITE" id="PS51078"/>
    </source>
</evidence>
<comment type="caution">
    <text evidence="6">The sequence shown here is derived from an EMBL/GenBank/DDBJ whole genome shotgun (WGS) entry which is preliminary data.</text>
</comment>
<evidence type="ECO:0008006" key="8">
    <source>
        <dbReference type="Google" id="ProtNLM"/>
    </source>
</evidence>
<dbReference type="Gene3D" id="3.30.450.40">
    <property type="match status" value="1"/>
</dbReference>
<dbReference type="InterPro" id="IPR029016">
    <property type="entry name" value="GAF-like_dom_sf"/>
</dbReference>
<dbReference type="PROSITE" id="PS51077">
    <property type="entry name" value="HTH_ICLR"/>
    <property type="match status" value="1"/>
</dbReference>
<dbReference type="InterPro" id="IPR014757">
    <property type="entry name" value="Tscrpt_reg_IclR_C"/>
</dbReference>
<dbReference type="EMBL" id="BMYS01000004">
    <property type="protein sequence ID" value="GGW80872.1"/>
    <property type="molecule type" value="Genomic_DNA"/>
</dbReference>
<protein>
    <recommendedName>
        <fullName evidence="8">IclR family transcriptional regulator</fullName>
    </recommendedName>
</protein>
<reference evidence="6" key="1">
    <citation type="journal article" date="2014" name="Int. J. Syst. Evol. Microbiol.">
        <title>Complete genome sequence of Corynebacterium casei LMG S-19264T (=DSM 44701T), isolated from a smear-ripened cheese.</title>
        <authorList>
            <consortium name="US DOE Joint Genome Institute (JGI-PGF)"/>
            <person name="Walter F."/>
            <person name="Albersmeier A."/>
            <person name="Kalinowski J."/>
            <person name="Ruckert C."/>
        </authorList>
    </citation>
    <scope>NUCLEOTIDE SEQUENCE</scope>
    <source>
        <strain evidence="6">KCTC 23732</strain>
    </source>
</reference>
<sequence length="244" mass="27344">MSSLTKMLNVLDLFTPEHPSWTIEEMAEHLGYAVPTMYRYARELNNAGLLRHSSGARYVLGSRIIELDYQIRNIDPLIQASSQAMRSLAEKSGSDVVLGTIYADRIITISHFFGEENLKISYVRGKRMPLYRGALSKSVLATLSRPQLRKVVTDNAEAFAGQVPETVQEELREIRKKGYCITFSELNQGVVGIAIPYQNKAHQINAALGFIVSDKRYSLMEAGKAVAELQNCAEEIDFALRHYG</sequence>
<evidence type="ECO:0000256" key="3">
    <source>
        <dbReference type="ARBA" id="ARBA00023163"/>
    </source>
</evidence>
<organism evidence="6 7">
    <name type="scientific">Advenella faeciporci</name>
    <dbReference type="NCBI Taxonomy" id="797535"/>
    <lineage>
        <taxon>Bacteria</taxon>
        <taxon>Pseudomonadati</taxon>
        <taxon>Pseudomonadota</taxon>
        <taxon>Betaproteobacteria</taxon>
        <taxon>Burkholderiales</taxon>
        <taxon>Alcaligenaceae</taxon>
    </lineage>
</organism>
<dbReference type="PANTHER" id="PTHR30136:SF24">
    <property type="entry name" value="HTH-TYPE TRANSCRIPTIONAL REPRESSOR ALLR"/>
    <property type="match status" value="1"/>
</dbReference>
<dbReference type="GO" id="GO:0003677">
    <property type="term" value="F:DNA binding"/>
    <property type="evidence" value="ECO:0007669"/>
    <property type="project" value="UniProtKB-KW"/>
</dbReference>
<evidence type="ECO:0000313" key="6">
    <source>
        <dbReference type="EMBL" id="GGW80872.1"/>
    </source>
</evidence>
<keyword evidence="3" id="KW-0804">Transcription</keyword>
<gene>
    <name evidence="6" type="ORF">GCM10011450_08250</name>
</gene>
<dbReference type="Pfam" id="PF01614">
    <property type="entry name" value="IclR_C"/>
    <property type="match status" value="1"/>
</dbReference>
<dbReference type="Gene3D" id="1.10.10.10">
    <property type="entry name" value="Winged helix-like DNA-binding domain superfamily/Winged helix DNA-binding domain"/>
    <property type="match status" value="1"/>
</dbReference>
<evidence type="ECO:0000256" key="1">
    <source>
        <dbReference type="ARBA" id="ARBA00023015"/>
    </source>
</evidence>
<feature type="domain" description="IclR-ED" evidence="5">
    <location>
        <begin position="63"/>
        <end position="242"/>
    </location>
</feature>
<dbReference type="GO" id="GO:0045892">
    <property type="term" value="P:negative regulation of DNA-templated transcription"/>
    <property type="evidence" value="ECO:0007669"/>
    <property type="project" value="TreeGrafter"/>
</dbReference>
<dbReference type="SUPFAM" id="SSF55781">
    <property type="entry name" value="GAF domain-like"/>
    <property type="match status" value="1"/>
</dbReference>
<dbReference type="PANTHER" id="PTHR30136">
    <property type="entry name" value="HELIX-TURN-HELIX TRANSCRIPTIONAL REGULATOR, ICLR FAMILY"/>
    <property type="match status" value="1"/>
</dbReference>
<evidence type="ECO:0000313" key="7">
    <source>
        <dbReference type="Proteomes" id="UP000608345"/>
    </source>
</evidence>
<dbReference type="RefSeq" id="WP_189384197.1">
    <property type="nucleotide sequence ID" value="NZ_BAABFY010000056.1"/>
</dbReference>
<keyword evidence="2" id="KW-0238">DNA-binding</keyword>
<dbReference type="SMART" id="SM00346">
    <property type="entry name" value="HTH_ICLR"/>
    <property type="match status" value="1"/>
</dbReference>
<feature type="domain" description="HTH iclR-type" evidence="4">
    <location>
        <begin position="1"/>
        <end position="62"/>
    </location>
</feature>
<dbReference type="InterPro" id="IPR036388">
    <property type="entry name" value="WH-like_DNA-bd_sf"/>
</dbReference>
<reference evidence="6" key="2">
    <citation type="submission" date="2020-09" db="EMBL/GenBank/DDBJ databases">
        <authorList>
            <person name="Sun Q."/>
            <person name="Kim S."/>
        </authorList>
    </citation>
    <scope>NUCLEOTIDE SEQUENCE</scope>
    <source>
        <strain evidence="6">KCTC 23732</strain>
    </source>
</reference>
<dbReference type="SUPFAM" id="SSF46785">
    <property type="entry name" value="Winged helix' DNA-binding domain"/>
    <property type="match status" value="1"/>
</dbReference>
<dbReference type="InterPro" id="IPR005471">
    <property type="entry name" value="Tscrpt_reg_IclR_N"/>
</dbReference>
<keyword evidence="7" id="KW-1185">Reference proteome</keyword>
<dbReference type="Pfam" id="PF09339">
    <property type="entry name" value="HTH_IclR"/>
    <property type="match status" value="1"/>
</dbReference>